<evidence type="ECO:0000313" key="1">
    <source>
        <dbReference type="EMBL" id="CAL2074858.1"/>
    </source>
</evidence>
<gene>
    <name evidence="1" type="ORF">T190607A01A_10092</name>
</gene>
<comment type="caution">
    <text evidence="1">The sequence shown here is derived from an EMBL/GenBank/DDBJ whole genome shotgun (WGS) entry which is preliminary data.</text>
</comment>
<reference evidence="1 2" key="1">
    <citation type="submission" date="2024-05" db="EMBL/GenBank/DDBJ databases">
        <authorList>
            <person name="Duchaud E."/>
        </authorList>
    </citation>
    <scope>NUCLEOTIDE SEQUENCE [LARGE SCALE GENOMIC DNA]</scope>
    <source>
        <strain evidence="1">Ena-SAMPLE-TAB-13-05-2024-13:56:06:370-140302</strain>
    </source>
</reference>
<dbReference type="InterPro" id="IPR012675">
    <property type="entry name" value="Beta-grasp_dom_sf"/>
</dbReference>
<keyword evidence="2" id="KW-1185">Reference proteome</keyword>
<dbReference type="InterPro" id="IPR010035">
    <property type="entry name" value="Thi_S"/>
</dbReference>
<dbReference type="PANTHER" id="PTHR34472">
    <property type="entry name" value="SULFUR CARRIER PROTEIN THIS"/>
    <property type="match status" value="1"/>
</dbReference>
<dbReference type="CDD" id="cd00565">
    <property type="entry name" value="Ubl_ThiS"/>
    <property type="match status" value="1"/>
</dbReference>
<protein>
    <submittedName>
        <fullName evidence="1">Sulfur carrier protein</fullName>
    </submittedName>
</protein>
<dbReference type="RefSeq" id="WP_348709581.1">
    <property type="nucleotide sequence ID" value="NZ_CAXIXY010000003.1"/>
</dbReference>
<proteinExistence type="predicted"/>
<sequence>MITVKINDSNKTLKTECNLIRMIEELNIQSNGIAIAVNNSIVKKSDWSNHKLSENDNVLIIKSTQGG</sequence>
<name>A0ABP1ED00_9FLAO</name>
<dbReference type="Pfam" id="PF02597">
    <property type="entry name" value="ThiS"/>
    <property type="match status" value="1"/>
</dbReference>
<dbReference type="SUPFAM" id="SSF54285">
    <property type="entry name" value="MoaD/ThiS"/>
    <property type="match status" value="1"/>
</dbReference>
<dbReference type="Proteomes" id="UP001497416">
    <property type="component" value="Unassembled WGS sequence"/>
</dbReference>
<dbReference type="EMBL" id="CAXIXY010000003">
    <property type="protein sequence ID" value="CAL2074858.1"/>
    <property type="molecule type" value="Genomic_DNA"/>
</dbReference>
<dbReference type="NCBIfam" id="TIGR01683">
    <property type="entry name" value="thiS"/>
    <property type="match status" value="1"/>
</dbReference>
<dbReference type="Gene3D" id="3.10.20.30">
    <property type="match status" value="1"/>
</dbReference>
<dbReference type="InterPro" id="IPR016155">
    <property type="entry name" value="Mopterin_synth/thiamin_S_b"/>
</dbReference>
<evidence type="ECO:0000313" key="2">
    <source>
        <dbReference type="Proteomes" id="UP001497416"/>
    </source>
</evidence>
<accession>A0ABP1ED00</accession>
<dbReference type="PANTHER" id="PTHR34472:SF1">
    <property type="entry name" value="SULFUR CARRIER PROTEIN THIS"/>
    <property type="match status" value="1"/>
</dbReference>
<organism evidence="1 2">
    <name type="scientific">Tenacibaculum platacis</name>
    <dbReference type="NCBI Taxonomy" id="3137852"/>
    <lineage>
        <taxon>Bacteria</taxon>
        <taxon>Pseudomonadati</taxon>
        <taxon>Bacteroidota</taxon>
        <taxon>Flavobacteriia</taxon>
        <taxon>Flavobacteriales</taxon>
        <taxon>Flavobacteriaceae</taxon>
        <taxon>Tenacibaculum</taxon>
    </lineage>
</organism>
<dbReference type="InterPro" id="IPR003749">
    <property type="entry name" value="ThiS/MoaD-like"/>
</dbReference>